<organism evidence="2 3">
    <name type="scientific">Actinomycetospora chlora</name>
    <dbReference type="NCBI Taxonomy" id="663608"/>
    <lineage>
        <taxon>Bacteria</taxon>
        <taxon>Bacillati</taxon>
        <taxon>Actinomycetota</taxon>
        <taxon>Actinomycetes</taxon>
        <taxon>Pseudonocardiales</taxon>
        <taxon>Pseudonocardiaceae</taxon>
        <taxon>Actinomycetospora</taxon>
    </lineage>
</organism>
<dbReference type="EMBL" id="BAABHO010000016">
    <property type="protein sequence ID" value="GAA4788632.1"/>
    <property type="molecule type" value="Genomic_DNA"/>
</dbReference>
<evidence type="ECO:0000313" key="3">
    <source>
        <dbReference type="Proteomes" id="UP001500928"/>
    </source>
</evidence>
<proteinExistence type="predicted"/>
<evidence type="ECO:0000313" key="2">
    <source>
        <dbReference type="EMBL" id="GAA4788632.1"/>
    </source>
</evidence>
<dbReference type="PANTHER" id="PTHR20883:SF49">
    <property type="entry name" value="PHYTANOYL-COA DIOXYGENASE"/>
    <property type="match status" value="1"/>
</dbReference>
<reference evidence="3" key="1">
    <citation type="journal article" date="2019" name="Int. J. Syst. Evol. Microbiol.">
        <title>The Global Catalogue of Microorganisms (GCM) 10K type strain sequencing project: providing services to taxonomists for standard genome sequencing and annotation.</title>
        <authorList>
            <consortium name="The Broad Institute Genomics Platform"/>
            <consortium name="The Broad Institute Genome Sequencing Center for Infectious Disease"/>
            <person name="Wu L."/>
            <person name="Ma J."/>
        </authorList>
    </citation>
    <scope>NUCLEOTIDE SEQUENCE [LARGE SCALE GENOMIC DNA]</scope>
    <source>
        <strain evidence="3">JCM 17979</strain>
    </source>
</reference>
<gene>
    <name evidence="2" type="ORF">GCM10023200_23980</name>
</gene>
<sequence>MSTNPHLSDQTAAGARHDVARAWDRDNEDWWDWYMSLADNSGTAGTDGVNLVEVAAPDPGPLPDDAAVVAELAAPYDVPAGAVEAFATDGFVVLPRVVSPGVAEVLRRRLTDLLADASGSSLRAREMMWLEDPLVRAAVLSPRVAGICAALLGVDALRLYHDSALCKEPGAGRTPWHYDAHHFPLDSHDVISTWMPLQPVPAAMGPLSFARGMDTWQLLADLPFDKVGTSYDQRVAQALRGAGVPLYDEPFAVGDVSFHHTLCCHTAGANRTTQPRMVLGATYYADGARLVEHPTMVSGDWQVFVPDTAPGEPAASPNNPLVTGDPGATSS</sequence>
<accession>A0ABP9B0L8</accession>
<dbReference type="Pfam" id="PF05721">
    <property type="entry name" value="PhyH"/>
    <property type="match status" value="1"/>
</dbReference>
<keyword evidence="3" id="KW-1185">Reference proteome</keyword>
<name>A0ABP9B0L8_9PSEU</name>
<evidence type="ECO:0008006" key="4">
    <source>
        <dbReference type="Google" id="ProtNLM"/>
    </source>
</evidence>
<dbReference type="Proteomes" id="UP001500928">
    <property type="component" value="Unassembled WGS sequence"/>
</dbReference>
<protein>
    <recommendedName>
        <fullName evidence="4">SnoK</fullName>
    </recommendedName>
</protein>
<dbReference type="Gene3D" id="2.60.120.620">
    <property type="entry name" value="q2cbj1_9rhob like domain"/>
    <property type="match status" value="1"/>
</dbReference>
<evidence type="ECO:0000256" key="1">
    <source>
        <dbReference type="SAM" id="MobiDB-lite"/>
    </source>
</evidence>
<dbReference type="InterPro" id="IPR008775">
    <property type="entry name" value="Phytyl_CoA_dOase-like"/>
</dbReference>
<dbReference type="RefSeq" id="WP_345414519.1">
    <property type="nucleotide sequence ID" value="NZ_BAABHO010000016.1"/>
</dbReference>
<dbReference type="PANTHER" id="PTHR20883">
    <property type="entry name" value="PHYTANOYL-COA DIOXYGENASE DOMAIN CONTAINING 1"/>
    <property type="match status" value="1"/>
</dbReference>
<comment type="caution">
    <text evidence="2">The sequence shown here is derived from an EMBL/GenBank/DDBJ whole genome shotgun (WGS) entry which is preliminary data.</text>
</comment>
<feature type="region of interest" description="Disordered" evidence="1">
    <location>
        <begin position="307"/>
        <end position="331"/>
    </location>
</feature>
<dbReference type="SUPFAM" id="SSF51197">
    <property type="entry name" value="Clavaminate synthase-like"/>
    <property type="match status" value="1"/>
</dbReference>